<dbReference type="InterPro" id="IPR011765">
    <property type="entry name" value="Pept_M16_N"/>
</dbReference>
<keyword evidence="1" id="KW-0732">Signal</keyword>
<evidence type="ECO:0000313" key="4">
    <source>
        <dbReference type="EMBL" id="SIS66679.1"/>
    </source>
</evidence>
<feature type="signal peptide" evidence="1">
    <location>
        <begin position="1"/>
        <end position="26"/>
    </location>
</feature>
<sequence>MIPTFRLSRLALALALTLLAALPARAIDIEAVTSPAGTTAWLVEDHSLPFVALELRFRGGTSLDAPGKRGAIHLMTALLEEGAGTRDAQAWAEEAERLAAEFDFDAGPDEVSVSARMLTETRDRAVDLLHDALVAPRFDADAIARVRAQVLSMIEADRRDPGALAGQTLRAALFGDHPYGSAPEGTADSVAALTRDDLLAARDRVLARDRVVIAAVGDITASDLGALIDRLLAGLPDTGAPLPPRAQMDTTGGVTVVPFGGPQSLVLMAQPGPKMDDPDFFPAYVANHILGGGGFSSRLMEEVREKRGLTYGIATYLAPRDLAETWQGSFASANEKVAEAIAVVRREWARLAEGGVSDAELTAAKTYLTGAYPLRFDGNGPIAAILAGMQTAGLPIDYVNTRNTRIEAVSAEDVARVARRWLDPERLRFVVVGQPEGVESTAP</sequence>
<dbReference type="GO" id="GO:0008233">
    <property type="term" value="F:peptidase activity"/>
    <property type="evidence" value="ECO:0007669"/>
    <property type="project" value="UniProtKB-KW"/>
</dbReference>
<reference evidence="5" key="1">
    <citation type="submission" date="2017-01" db="EMBL/GenBank/DDBJ databases">
        <authorList>
            <person name="Varghese N."/>
            <person name="Submissions S."/>
        </authorList>
    </citation>
    <scope>NUCLEOTIDE SEQUENCE [LARGE SCALE GENOMIC DNA]</scope>
    <source>
        <strain evidence="5">DSM 18714</strain>
    </source>
</reference>
<dbReference type="STRING" id="407234.SAMN05421795_102318"/>
<keyword evidence="5" id="KW-1185">Reference proteome</keyword>
<dbReference type="GO" id="GO:0006508">
    <property type="term" value="P:proteolysis"/>
    <property type="evidence" value="ECO:0007669"/>
    <property type="project" value="UniProtKB-KW"/>
</dbReference>
<feature type="domain" description="Peptidase M16 C-terminal" evidence="3">
    <location>
        <begin position="193"/>
        <end position="367"/>
    </location>
</feature>
<organism evidence="4 5">
    <name type="scientific">Phaeovulum vinaykumarii</name>
    <dbReference type="NCBI Taxonomy" id="407234"/>
    <lineage>
        <taxon>Bacteria</taxon>
        <taxon>Pseudomonadati</taxon>
        <taxon>Pseudomonadota</taxon>
        <taxon>Alphaproteobacteria</taxon>
        <taxon>Rhodobacterales</taxon>
        <taxon>Paracoccaceae</taxon>
        <taxon>Phaeovulum</taxon>
    </lineage>
</organism>
<feature type="domain" description="Peptidase M16 N-terminal" evidence="2">
    <location>
        <begin position="44"/>
        <end position="182"/>
    </location>
</feature>
<keyword evidence="4" id="KW-0378">Hydrolase</keyword>
<proteinExistence type="predicted"/>
<dbReference type="GO" id="GO:0046872">
    <property type="term" value="F:metal ion binding"/>
    <property type="evidence" value="ECO:0007669"/>
    <property type="project" value="InterPro"/>
</dbReference>
<protein>
    <submittedName>
        <fullName evidence="4">Zinc protease</fullName>
    </submittedName>
</protein>
<dbReference type="InterPro" id="IPR050361">
    <property type="entry name" value="MPP/UQCRC_Complex"/>
</dbReference>
<dbReference type="SUPFAM" id="SSF63411">
    <property type="entry name" value="LuxS/MPP-like metallohydrolase"/>
    <property type="match status" value="2"/>
</dbReference>
<dbReference type="EMBL" id="FTOM01000002">
    <property type="protein sequence ID" value="SIS66679.1"/>
    <property type="molecule type" value="Genomic_DNA"/>
</dbReference>
<dbReference type="OrthoDB" id="9811314at2"/>
<gene>
    <name evidence="4" type="ORF">SAMN05421795_102318</name>
</gene>
<dbReference type="Gene3D" id="3.30.830.10">
    <property type="entry name" value="Metalloenzyme, LuxS/M16 peptidase-like"/>
    <property type="match status" value="2"/>
</dbReference>
<dbReference type="PANTHER" id="PTHR11851:SF224">
    <property type="entry name" value="PROCESSING PROTEASE"/>
    <property type="match status" value="1"/>
</dbReference>
<dbReference type="Proteomes" id="UP000186098">
    <property type="component" value="Unassembled WGS sequence"/>
</dbReference>
<feature type="chain" id="PRO_5013247151" evidence="1">
    <location>
        <begin position="27"/>
        <end position="443"/>
    </location>
</feature>
<dbReference type="Pfam" id="PF00675">
    <property type="entry name" value="Peptidase_M16"/>
    <property type="match status" value="1"/>
</dbReference>
<accession>A0A1N7KYH9</accession>
<dbReference type="AlphaFoldDB" id="A0A1N7KYH9"/>
<evidence type="ECO:0000256" key="1">
    <source>
        <dbReference type="SAM" id="SignalP"/>
    </source>
</evidence>
<keyword evidence="4" id="KW-0645">Protease</keyword>
<dbReference type="PANTHER" id="PTHR11851">
    <property type="entry name" value="METALLOPROTEASE"/>
    <property type="match status" value="1"/>
</dbReference>
<dbReference type="RefSeq" id="WP_076364027.1">
    <property type="nucleotide sequence ID" value="NZ_FTOM01000002.1"/>
</dbReference>
<dbReference type="InterPro" id="IPR007863">
    <property type="entry name" value="Peptidase_M16_C"/>
</dbReference>
<dbReference type="Pfam" id="PF05193">
    <property type="entry name" value="Peptidase_M16_C"/>
    <property type="match status" value="1"/>
</dbReference>
<dbReference type="InterPro" id="IPR011249">
    <property type="entry name" value="Metalloenz_LuxS/M16"/>
</dbReference>
<evidence type="ECO:0000259" key="3">
    <source>
        <dbReference type="Pfam" id="PF05193"/>
    </source>
</evidence>
<evidence type="ECO:0000259" key="2">
    <source>
        <dbReference type="Pfam" id="PF00675"/>
    </source>
</evidence>
<name>A0A1N7KYH9_9RHOB</name>
<evidence type="ECO:0000313" key="5">
    <source>
        <dbReference type="Proteomes" id="UP000186098"/>
    </source>
</evidence>